<reference evidence="3 4" key="1">
    <citation type="submission" date="2023-04" db="EMBL/GenBank/DDBJ databases">
        <title>Klugiella caeni sp. nov. isolated from the sludge of biochemical tank.</title>
        <authorList>
            <person name="Geng K."/>
        </authorList>
    </citation>
    <scope>NUCLEOTIDE SEQUENCE [LARGE SCALE GENOMIC DNA]</scope>
    <source>
        <strain evidence="3 4">YN-L-19</strain>
    </source>
</reference>
<dbReference type="InterPro" id="IPR036249">
    <property type="entry name" value="Thioredoxin-like_sf"/>
</dbReference>
<sequence length="645" mass="68541">MAERLADALSPYLRAHADNPVDWWPWGEEAFAEAARRDVPVLVSIGYSTCHWCHVMARESFSDPILAEWLNARFVAVKVDREEHPDVDSSYLAAASAFTRNLGWPLTAFATPRGRVFFAGTYFPPSPVAGQPSFRQVLEAVDEAWRERRAETSRIADQVADAVASASMPASGPLPTASDFDRAVATLLRDEDRQFGGFGGAPKFPVASVLQALLDRASLGDRAAGELAERTLDAMAASALRDPVEGGFFRYATLRNWRDPHYERMLTDNALLLTAYARAGRRDIAAGVASFLDGVLRVPGGFGAAQDSESVVDGRRVEGGYYLSTNRDRLEPPAVDDKVLTGWNGLAIGALAEAGSLLGERRWVDWATDAADLLLERHRRSDGTLLRATAGERVSPAPATLEDYGMLADGLLRLACASAEVRFATAARELLDACLVSHSAEVRSPVALGDSTGSSAAGGEPSPGSSAEPDAAPPVFVAPGEGDPVLTGSGLAVGADPSEGAYPSGLSAAASASYLLFLLDGDRRWLDAAQRAMAPLGRFAIEQPIAFGTSLGVMSALDAGAVQLVVVSNDRHAPLAEAARRWRRSGALSIVVTEEQARAFEAAGFELFAAKSLIDGVPAAYLCREFVCRLPVTGTAELTAQLAEL</sequence>
<dbReference type="SUPFAM" id="SSF52833">
    <property type="entry name" value="Thioredoxin-like"/>
    <property type="match status" value="1"/>
</dbReference>
<dbReference type="AlphaFoldDB" id="A0AAW6TC25"/>
<dbReference type="Pfam" id="PF03190">
    <property type="entry name" value="Thioredox_DsbH"/>
    <property type="match status" value="1"/>
</dbReference>
<dbReference type="RefSeq" id="WP_281489341.1">
    <property type="nucleotide sequence ID" value="NZ_JASATX010000005.1"/>
</dbReference>
<evidence type="ECO:0000313" key="4">
    <source>
        <dbReference type="Proteomes" id="UP001321506"/>
    </source>
</evidence>
<accession>A0AAW6TC25</accession>
<proteinExistence type="predicted"/>
<gene>
    <name evidence="3" type="ORF">QF206_11295</name>
</gene>
<protein>
    <submittedName>
        <fullName evidence="3">Thioredoxin domain-containing protein</fullName>
    </submittedName>
</protein>
<name>A0AAW6TC25_9MICO</name>
<feature type="domain" description="Spermatogenesis-associated protein 20-like TRX" evidence="2">
    <location>
        <begin position="3"/>
        <end position="163"/>
    </location>
</feature>
<dbReference type="InterPro" id="IPR008928">
    <property type="entry name" value="6-hairpin_glycosidase_sf"/>
</dbReference>
<evidence type="ECO:0000259" key="2">
    <source>
        <dbReference type="Pfam" id="PF03190"/>
    </source>
</evidence>
<dbReference type="EMBL" id="JASATX010000005">
    <property type="protein sequence ID" value="MDI2099548.1"/>
    <property type="molecule type" value="Genomic_DNA"/>
</dbReference>
<dbReference type="PIRSF" id="PIRSF006402">
    <property type="entry name" value="UCP006402_thioredoxin"/>
    <property type="match status" value="1"/>
</dbReference>
<dbReference type="CDD" id="cd02955">
    <property type="entry name" value="SSP411"/>
    <property type="match status" value="1"/>
</dbReference>
<dbReference type="GO" id="GO:0005975">
    <property type="term" value="P:carbohydrate metabolic process"/>
    <property type="evidence" value="ECO:0007669"/>
    <property type="project" value="InterPro"/>
</dbReference>
<evidence type="ECO:0000313" key="3">
    <source>
        <dbReference type="EMBL" id="MDI2099548.1"/>
    </source>
</evidence>
<dbReference type="InterPro" id="IPR004879">
    <property type="entry name" value="Ssp411-like_TRX"/>
</dbReference>
<dbReference type="PANTHER" id="PTHR42899">
    <property type="entry name" value="SPERMATOGENESIS-ASSOCIATED PROTEIN 20"/>
    <property type="match status" value="1"/>
</dbReference>
<dbReference type="SUPFAM" id="SSF48208">
    <property type="entry name" value="Six-hairpin glycosidases"/>
    <property type="match status" value="1"/>
</dbReference>
<evidence type="ECO:0000256" key="1">
    <source>
        <dbReference type="SAM" id="MobiDB-lite"/>
    </source>
</evidence>
<feature type="region of interest" description="Disordered" evidence="1">
    <location>
        <begin position="446"/>
        <end position="479"/>
    </location>
</feature>
<keyword evidence="4" id="KW-1185">Reference proteome</keyword>
<feature type="compositionally biased region" description="Low complexity" evidence="1">
    <location>
        <begin position="453"/>
        <end position="474"/>
    </location>
</feature>
<dbReference type="PANTHER" id="PTHR42899:SF1">
    <property type="entry name" value="SPERMATOGENESIS-ASSOCIATED PROTEIN 20"/>
    <property type="match status" value="1"/>
</dbReference>
<dbReference type="InterPro" id="IPR024705">
    <property type="entry name" value="Ssp411"/>
</dbReference>
<organism evidence="3 4">
    <name type="scientific">Ruicaihuangia caeni</name>
    <dbReference type="NCBI Taxonomy" id="3042517"/>
    <lineage>
        <taxon>Bacteria</taxon>
        <taxon>Bacillati</taxon>
        <taxon>Actinomycetota</taxon>
        <taxon>Actinomycetes</taxon>
        <taxon>Micrococcales</taxon>
        <taxon>Microbacteriaceae</taxon>
        <taxon>Ruicaihuangia</taxon>
    </lineage>
</organism>
<dbReference type="Gene3D" id="3.40.30.10">
    <property type="entry name" value="Glutaredoxin"/>
    <property type="match status" value="1"/>
</dbReference>
<comment type="caution">
    <text evidence="3">The sequence shown here is derived from an EMBL/GenBank/DDBJ whole genome shotgun (WGS) entry which is preliminary data.</text>
</comment>
<dbReference type="Proteomes" id="UP001321506">
    <property type="component" value="Unassembled WGS sequence"/>
</dbReference>